<evidence type="ECO:0000313" key="2">
    <source>
        <dbReference type="Proteomes" id="UP001059663"/>
    </source>
</evidence>
<organism evidence="1 2">
    <name type="scientific">Janibacter limosus</name>
    <dbReference type="NCBI Taxonomy" id="53458"/>
    <lineage>
        <taxon>Bacteria</taxon>
        <taxon>Bacillati</taxon>
        <taxon>Actinomycetota</taxon>
        <taxon>Actinomycetes</taxon>
        <taxon>Micrococcales</taxon>
        <taxon>Intrasporangiaceae</taxon>
        <taxon>Janibacter</taxon>
    </lineage>
</organism>
<sequence>MAGGASFTVGDADEAMEVASAHLRHGTTSMVASLVTDEVSELERHVRVPGELVTDGVLAGVHLEGPWLSRDFCGAHEPSLLRPPSRDDVDRLLAAGGDALRMVTIAPELDGAMDAIRRVAGAGVVVGVGHTDATREQAGEAIEAGATVATHLFNQIRGLHHRRPGPIAALLEDERVSIELISDGVHVHPAMLRPAPAAAPGRIMLVTDAMGAAAADDGDYHLGPIHVQVRDGVARTPSGAIAGSTLTMAGAVRHSVASGFTLEQAVDAATRGPAVALGLTDVGRIEAGARRPGSCSTRTSRSRRSCAAARGRVERWSGTRSSSPSTRACSRPLTVITSGGSVWAHRVASRPWSSTAGPAPAPPRGGAATSTQSATA</sequence>
<reference evidence="1" key="1">
    <citation type="submission" date="2021-11" db="EMBL/GenBank/DDBJ databases">
        <title>Study of the species diversity of bacterial strains isolated from a unique natural object - Shulgan-Tash cave (Bashkiria).</title>
        <authorList>
            <person name="Sazanova A.L."/>
            <person name="Chirak E.R."/>
            <person name="Safronova V.I."/>
        </authorList>
    </citation>
    <scope>NUCLEOTIDE SEQUENCE</scope>
    <source>
        <strain evidence="1">P1</strain>
    </source>
</reference>
<accession>A0AC61U2L1</accession>
<dbReference type="EMBL" id="CP087977">
    <property type="protein sequence ID" value="UUZ44151.1"/>
    <property type="molecule type" value="Genomic_DNA"/>
</dbReference>
<name>A0AC61U2L1_9MICO</name>
<evidence type="ECO:0000313" key="1">
    <source>
        <dbReference type="EMBL" id="UUZ44151.1"/>
    </source>
</evidence>
<protein>
    <submittedName>
        <fullName evidence="1">Amidohydrolase family protein</fullName>
    </submittedName>
</protein>
<proteinExistence type="predicted"/>
<dbReference type="Proteomes" id="UP001059663">
    <property type="component" value="Chromosome"/>
</dbReference>
<gene>
    <name evidence="1" type="ORF">LP422_16470</name>
</gene>